<proteinExistence type="predicted"/>
<feature type="compositionally biased region" description="Acidic residues" evidence="1">
    <location>
        <begin position="15"/>
        <end position="24"/>
    </location>
</feature>
<sequence>MREAGAVRETFPGSEDPEDEEEEELAKRLFGAVGEYFGLSVPRREIELGLLPAVHLPSPV</sequence>
<evidence type="ECO:0000256" key="1">
    <source>
        <dbReference type="SAM" id="MobiDB-lite"/>
    </source>
</evidence>
<accession>A0AAU2VF73</accession>
<gene>
    <name evidence="2" type="ORF">OG549_39010</name>
</gene>
<name>A0AAU2VF73_9ACTN</name>
<feature type="region of interest" description="Disordered" evidence="1">
    <location>
        <begin position="1"/>
        <end position="25"/>
    </location>
</feature>
<protein>
    <submittedName>
        <fullName evidence="2">Uncharacterized protein</fullName>
    </submittedName>
</protein>
<organism evidence="2">
    <name type="scientific">Streptomyces sp. NBC_00003</name>
    <dbReference type="NCBI Taxonomy" id="2903608"/>
    <lineage>
        <taxon>Bacteria</taxon>
        <taxon>Bacillati</taxon>
        <taxon>Actinomycetota</taxon>
        <taxon>Actinomycetes</taxon>
        <taxon>Kitasatosporales</taxon>
        <taxon>Streptomycetaceae</taxon>
        <taxon>Streptomyces</taxon>
    </lineage>
</organism>
<dbReference type="AlphaFoldDB" id="A0AAU2VF73"/>
<evidence type="ECO:0000313" key="2">
    <source>
        <dbReference type="EMBL" id="WTW66142.1"/>
    </source>
</evidence>
<dbReference type="EMBL" id="CP108318">
    <property type="protein sequence ID" value="WTW66142.1"/>
    <property type="molecule type" value="Genomic_DNA"/>
</dbReference>
<reference evidence="2" key="1">
    <citation type="submission" date="2022-10" db="EMBL/GenBank/DDBJ databases">
        <title>The complete genomes of actinobacterial strains from the NBC collection.</title>
        <authorList>
            <person name="Joergensen T.S."/>
            <person name="Alvarez Arevalo M."/>
            <person name="Sterndorff E.B."/>
            <person name="Faurdal D."/>
            <person name="Vuksanovic O."/>
            <person name="Mourched A.-S."/>
            <person name="Charusanti P."/>
            <person name="Shaw S."/>
            <person name="Blin K."/>
            <person name="Weber T."/>
        </authorList>
    </citation>
    <scope>NUCLEOTIDE SEQUENCE</scope>
    <source>
        <strain evidence="2">NBC_00003</strain>
    </source>
</reference>